<name>A0A453GGL3_AEGTS</name>
<reference evidence="2" key="5">
    <citation type="journal article" date="2021" name="G3 (Bethesda)">
        <title>Aegilops tauschii genome assembly Aet v5.0 features greater sequence contiguity and improved annotation.</title>
        <authorList>
            <person name="Wang L."/>
            <person name="Zhu T."/>
            <person name="Rodriguez J.C."/>
            <person name="Deal K.R."/>
            <person name="Dubcovsky J."/>
            <person name="McGuire P.E."/>
            <person name="Lux T."/>
            <person name="Spannagl M."/>
            <person name="Mayer K.F.X."/>
            <person name="Baldrich P."/>
            <person name="Meyers B.C."/>
            <person name="Huo N."/>
            <person name="Gu Y.Q."/>
            <person name="Zhou H."/>
            <person name="Devos K.M."/>
            <person name="Bennetzen J.L."/>
            <person name="Unver T."/>
            <person name="Budak H."/>
            <person name="Gulick P.J."/>
            <person name="Galiba G."/>
            <person name="Kalapos B."/>
            <person name="Nelson D.R."/>
            <person name="Li P."/>
            <person name="You F.M."/>
            <person name="Luo M.C."/>
            <person name="Dvorak J."/>
        </authorList>
    </citation>
    <scope>NUCLEOTIDE SEQUENCE [LARGE SCALE GENOMIC DNA]</scope>
    <source>
        <strain evidence="2">cv. AL8/78</strain>
    </source>
</reference>
<proteinExistence type="predicted"/>
<feature type="region of interest" description="Disordered" evidence="1">
    <location>
        <begin position="31"/>
        <end position="114"/>
    </location>
</feature>
<dbReference type="Gramene" id="AET3Gv21010000.9">
    <property type="protein sequence ID" value="AET3Gv21010000.9"/>
    <property type="gene ID" value="AET3Gv21010000"/>
</dbReference>
<reference evidence="2" key="3">
    <citation type="journal article" date="2017" name="Nature">
        <title>Genome sequence of the progenitor of the wheat D genome Aegilops tauschii.</title>
        <authorList>
            <person name="Luo M.C."/>
            <person name="Gu Y.Q."/>
            <person name="Puiu D."/>
            <person name="Wang H."/>
            <person name="Twardziok S.O."/>
            <person name="Deal K.R."/>
            <person name="Huo N."/>
            <person name="Zhu T."/>
            <person name="Wang L."/>
            <person name="Wang Y."/>
            <person name="McGuire P.E."/>
            <person name="Liu S."/>
            <person name="Long H."/>
            <person name="Ramasamy R.K."/>
            <person name="Rodriguez J.C."/>
            <person name="Van S.L."/>
            <person name="Yuan L."/>
            <person name="Wang Z."/>
            <person name="Xia Z."/>
            <person name="Xiao L."/>
            <person name="Anderson O.D."/>
            <person name="Ouyang S."/>
            <person name="Liang Y."/>
            <person name="Zimin A.V."/>
            <person name="Pertea G."/>
            <person name="Qi P."/>
            <person name="Bennetzen J.L."/>
            <person name="Dai X."/>
            <person name="Dawson M.W."/>
            <person name="Muller H.G."/>
            <person name="Kugler K."/>
            <person name="Rivarola-Duarte L."/>
            <person name="Spannagl M."/>
            <person name="Mayer K.F.X."/>
            <person name="Lu F.H."/>
            <person name="Bevan M.W."/>
            <person name="Leroy P."/>
            <person name="Li P."/>
            <person name="You F.M."/>
            <person name="Sun Q."/>
            <person name="Liu Z."/>
            <person name="Lyons E."/>
            <person name="Wicker T."/>
            <person name="Salzberg S.L."/>
            <person name="Devos K.M."/>
            <person name="Dvorak J."/>
        </authorList>
    </citation>
    <scope>NUCLEOTIDE SEQUENCE [LARGE SCALE GENOMIC DNA]</scope>
    <source>
        <strain evidence="2">cv. AL8/78</strain>
    </source>
</reference>
<reference evidence="3" key="2">
    <citation type="journal article" date="2017" name="Nat. Plants">
        <title>The Aegilops tauschii genome reveals multiple impacts of transposons.</title>
        <authorList>
            <person name="Zhao G."/>
            <person name="Zou C."/>
            <person name="Li K."/>
            <person name="Wang K."/>
            <person name="Li T."/>
            <person name="Gao L."/>
            <person name="Zhang X."/>
            <person name="Wang H."/>
            <person name="Yang Z."/>
            <person name="Liu X."/>
            <person name="Jiang W."/>
            <person name="Mao L."/>
            <person name="Kong X."/>
            <person name="Jiao Y."/>
            <person name="Jia J."/>
        </authorList>
    </citation>
    <scope>NUCLEOTIDE SEQUENCE [LARGE SCALE GENOMIC DNA]</scope>
    <source>
        <strain evidence="3">cv. AL8/78</strain>
    </source>
</reference>
<dbReference type="EnsemblPlants" id="AET3Gv21010000.9">
    <property type="protein sequence ID" value="AET3Gv21010000.9"/>
    <property type="gene ID" value="AET3Gv21010000"/>
</dbReference>
<protein>
    <submittedName>
        <fullName evidence="2">Uncharacterized protein</fullName>
    </submittedName>
</protein>
<evidence type="ECO:0000313" key="3">
    <source>
        <dbReference type="Proteomes" id="UP000015105"/>
    </source>
</evidence>
<reference evidence="2" key="4">
    <citation type="submission" date="2019-03" db="UniProtKB">
        <authorList>
            <consortium name="EnsemblPlants"/>
        </authorList>
    </citation>
    <scope>IDENTIFICATION</scope>
</reference>
<dbReference type="AlphaFoldDB" id="A0A453GGL3"/>
<keyword evidence="3" id="KW-1185">Reference proteome</keyword>
<sequence>PPTPAFFREIQSTLLYPTTAAIRAGRLGVAARRRTLNPPHNHPHEHSALSPCSQRPATADWRRPPDRPSSDPLHQPATADWRRPPHLSLFPHRLQRPASADGNLLIPPSSSRKI</sequence>
<dbReference type="Proteomes" id="UP000015105">
    <property type="component" value="Chromosome 3D"/>
</dbReference>
<accession>A0A453GGL3</accession>
<evidence type="ECO:0000256" key="1">
    <source>
        <dbReference type="SAM" id="MobiDB-lite"/>
    </source>
</evidence>
<evidence type="ECO:0000313" key="2">
    <source>
        <dbReference type="EnsemblPlants" id="AET3Gv21010000.9"/>
    </source>
</evidence>
<organism evidence="2 3">
    <name type="scientific">Aegilops tauschii subsp. strangulata</name>
    <name type="common">Goatgrass</name>
    <dbReference type="NCBI Taxonomy" id="200361"/>
    <lineage>
        <taxon>Eukaryota</taxon>
        <taxon>Viridiplantae</taxon>
        <taxon>Streptophyta</taxon>
        <taxon>Embryophyta</taxon>
        <taxon>Tracheophyta</taxon>
        <taxon>Spermatophyta</taxon>
        <taxon>Magnoliopsida</taxon>
        <taxon>Liliopsida</taxon>
        <taxon>Poales</taxon>
        <taxon>Poaceae</taxon>
        <taxon>BOP clade</taxon>
        <taxon>Pooideae</taxon>
        <taxon>Triticodae</taxon>
        <taxon>Triticeae</taxon>
        <taxon>Triticinae</taxon>
        <taxon>Aegilops</taxon>
    </lineage>
</organism>
<reference evidence="3" key="1">
    <citation type="journal article" date="2014" name="Science">
        <title>Ancient hybridizations among the ancestral genomes of bread wheat.</title>
        <authorList>
            <consortium name="International Wheat Genome Sequencing Consortium,"/>
            <person name="Marcussen T."/>
            <person name="Sandve S.R."/>
            <person name="Heier L."/>
            <person name="Spannagl M."/>
            <person name="Pfeifer M."/>
            <person name="Jakobsen K.S."/>
            <person name="Wulff B.B."/>
            <person name="Steuernagel B."/>
            <person name="Mayer K.F."/>
            <person name="Olsen O.A."/>
        </authorList>
    </citation>
    <scope>NUCLEOTIDE SEQUENCE [LARGE SCALE GENOMIC DNA]</scope>
    <source>
        <strain evidence="3">cv. AL8/78</strain>
    </source>
</reference>
<feature type="compositionally biased region" description="Basic and acidic residues" evidence="1">
    <location>
        <begin position="60"/>
        <end position="69"/>
    </location>
</feature>